<accession>A0A2S3UQ30</accession>
<protein>
    <submittedName>
        <fullName evidence="2">Uncharacterized protein</fullName>
    </submittedName>
</protein>
<evidence type="ECO:0000313" key="2">
    <source>
        <dbReference type="EMBL" id="POF29827.1"/>
    </source>
</evidence>
<dbReference type="AlphaFoldDB" id="A0A2S3UQ30"/>
<dbReference type="EMBL" id="PPCN01000008">
    <property type="protein sequence ID" value="POF29827.1"/>
    <property type="molecule type" value="Genomic_DNA"/>
</dbReference>
<evidence type="ECO:0000256" key="1">
    <source>
        <dbReference type="SAM" id="Phobius"/>
    </source>
</evidence>
<dbReference type="Proteomes" id="UP000236959">
    <property type="component" value="Unassembled WGS sequence"/>
</dbReference>
<dbReference type="InterPro" id="IPR046093">
    <property type="entry name" value="DUF6111"/>
</dbReference>
<keyword evidence="1" id="KW-0812">Transmembrane</keyword>
<keyword evidence="1" id="KW-0472">Membrane</keyword>
<evidence type="ECO:0000313" key="3">
    <source>
        <dbReference type="Proteomes" id="UP000236959"/>
    </source>
</evidence>
<name>A0A2S3UQ30_9HYPH</name>
<dbReference type="RefSeq" id="WP_103223872.1">
    <property type="nucleotide sequence ID" value="NZ_PPCN01000008.1"/>
</dbReference>
<reference evidence="2 3" key="1">
    <citation type="submission" date="2018-01" db="EMBL/GenBank/DDBJ databases">
        <title>Genomic Encyclopedia of Archaeal and Bacterial Type Strains, Phase II (KMG-II): from individual species to whole genera.</title>
        <authorList>
            <person name="Goeker M."/>
        </authorList>
    </citation>
    <scope>NUCLEOTIDE SEQUENCE [LARGE SCALE GENOMIC DNA]</scope>
    <source>
        <strain evidence="2 3">DSM 17023</strain>
    </source>
</reference>
<comment type="caution">
    <text evidence="2">The sequence shown here is derived from an EMBL/GenBank/DDBJ whole genome shotgun (WGS) entry which is preliminary data.</text>
</comment>
<organism evidence="2 3">
    <name type="scientific">Roseibium marinum</name>
    <dbReference type="NCBI Taxonomy" id="281252"/>
    <lineage>
        <taxon>Bacteria</taxon>
        <taxon>Pseudomonadati</taxon>
        <taxon>Pseudomonadota</taxon>
        <taxon>Alphaproteobacteria</taxon>
        <taxon>Hyphomicrobiales</taxon>
        <taxon>Stappiaceae</taxon>
        <taxon>Roseibium</taxon>
    </lineage>
</organism>
<feature type="transmembrane region" description="Helical" evidence="1">
    <location>
        <begin position="40"/>
        <end position="61"/>
    </location>
</feature>
<proteinExistence type="predicted"/>
<keyword evidence="1" id="KW-1133">Transmembrane helix</keyword>
<dbReference type="Pfam" id="PF19606">
    <property type="entry name" value="DUF6111"/>
    <property type="match status" value="1"/>
</dbReference>
<gene>
    <name evidence="2" type="ORF">CLV41_108252</name>
</gene>
<dbReference type="OrthoDB" id="7366326at2"/>
<keyword evidence="3" id="KW-1185">Reference proteome</keyword>
<sequence>MLRIFLSHLFLFLLPFFCYALWLWLSKRSGHPDRWSKGPIAWLTLAGLVLVISGLAGMAMLERSSEGLNFIPSAMQDGVFVPGRYE</sequence>